<feature type="non-terminal residue" evidence="1">
    <location>
        <position position="312"/>
    </location>
</feature>
<gene>
    <name evidence="1" type="ORF">M422DRAFT_34386</name>
</gene>
<accession>A0A0C9V308</accession>
<sequence>IVSEHWFKSAPLSRNFANRVVQIQLCTDSHDQGWATDKAQGSWTWFDIVVLPNANTDVPKRTKDGREMAWRSHANQLGQDTRSELLTCLEVGNVIAVRASARFQGWTNYTEKGYVIARVLSEDLFTPQNWTLTSDKVPKLSQEIQDGAYTFAASTGCLVQATDATLQSKIWFTTPALTSESINQLEAVQLFTRSRFQRRDGEPVGASIAPGDSFSWFDIIILEKPTDTLLVWLSHTNLVNDFGADAAPGKLFDENLINEDEEQRHAAGILGQIKSALQPGNAVAVRVCAQFEGWENYAESGHLVIRISNKSE</sequence>
<name>A0A0C9V308_SPHS4</name>
<protein>
    <submittedName>
        <fullName evidence="1">Uncharacterized protein</fullName>
    </submittedName>
</protein>
<dbReference type="OrthoDB" id="630895at2759"/>
<dbReference type="HOGENOM" id="CLU_893002_0_0_1"/>
<dbReference type="AlphaFoldDB" id="A0A0C9V308"/>
<reference evidence="1 2" key="1">
    <citation type="submission" date="2014-06" db="EMBL/GenBank/DDBJ databases">
        <title>Evolutionary Origins and Diversification of the Mycorrhizal Mutualists.</title>
        <authorList>
            <consortium name="DOE Joint Genome Institute"/>
            <consortium name="Mycorrhizal Genomics Consortium"/>
            <person name="Kohler A."/>
            <person name="Kuo A."/>
            <person name="Nagy L.G."/>
            <person name="Floudas D."/>
            <person name="Copeland A."/>
            <person name="Barry K.W."/>
            <person name="Cichocki N."/>
            <person name="Veneault-Fourrey C."/>
            <person name="LaButti K."/>
            <person name="Lindquist E.A."/>
            <person name="Lipzen A."/>
            <person name="Lundell T."/>
            <person name="Morin E."/>
            <person name="Murat C."/>
            <person name="Riley R."/>
            <person name="Ohm R."/>
            <person name="Sun H."/>
            <person name="Tunlid A."/>
            <person name="Henrissat B."/>
            <person name="Grigoriev I.V."/>
            <person name="Hibbett D.S."/>
            <person name="Martin F."/>
        </authorList>
    </citation>
    <scope>NUCLEOTIDE SEQUENCE [LARGE SCALE GENOMIC DNA]</scope>
    <source>
        <strain evidence="1 2">SS14</strain>
    </source>
</reference>
<keyword evidence="2" id="KW-1185">Reference proteome</keyword>
<evidence type="ECO:0000313" key="2">
    <source>
        <dbReference type="Proteomes" id="UP000054279"/>
    </source>
</evidence>
<dbReference type="Proteomes" id="UP000054279">
    <property type="component" value="Unassembled WGS sequence"/>
</dbReference>
<proteinExistence type="predicted"/>
<organism evidence="1 2">
    <name type="scientific">Sphaerobolus stellatus (strain SS14)</name>
    <dbReference type="NCBI Taxonomy" id="990650"/>
    <lineage>
        <taxon>Eukaryota</taxon>
        <taxon>Fungi</taxon>
        <taxon>Dikarya</taxon>
        <taxon>Basidiomycota</taxon>
        <taxon>Agaricomycotina</taxon>
        <taxon>Agaricomycetes</taxon>
        <taxon>Phallomycetidae</taxon>
        <taxon>Geastrales</taxon>
        <taxon>Sphaerobolaceae</taxon>
        <taxon>Sphaerobolus</taxon>
    </lineage>
</organism>
<dbReference type="EMBL" id="KN837181">
    <property type="protein sequence ID" value="KIJ36117.1"/>
    <property type="molecule type" value="Genomic_DNA"/>
</dbReference>
<evidence type="ECO:0000313" key="1">
    <source>
        <dbReference type="EMBL" id="KIJ36117.1"/>
    </source>
</evidence>